<organism evidence="3 4">
    <name type="scientific">Haematococcus lacustris</name>
    <name type="common">Green alga</name>
    <name type="synonym">Haematococcus pluvialis</name>
    <dbReference type="NCBI Taxonomy" id="44745"/>
    <lineage>
        <taxon>Eukaryota</taxon>
        <taxon>Viridiplantae</taxon>
        <taxon>Chlorophyta</taxon>
        <taxon>core chlorophytes</taxon>
        <taxon>Chlorophyceae</taxon>
        <taxon>CS clade</taxon>
        <taxon>Chlamydomonadales</taxon>
        <taxon>Haematococcaceae</taxon>
        <taxon>Haematococcus</taxon>
    </lineage>
</organism>
<feature type="transmembrane region" description="Helical" evidence="2">
    <location>
        <begin position="6"/>
        <end position="24"/>
    </location>
</feature>
<feature type="non-terminal residue" evidence="3">
    <location>
        <position position="1"/>
    </location>
</feature>
<keyword evidence="2" id="KW-0812">Transmembrane</keyword>
<proteinExistence type="predicted"/>
<evidence type="ECO:0000313" key="4">
    <source>
        <dbReference type="Proteomes" id="UP000485058"/>
    </source>
</evidence>
<feature type="compositionally biased region" description="Basic and acidic residues" evidence="1">
    <location>
        <begin position="65"/>
        <end position="78"/>
    </location>
</feature>
<feature type="non-terminal residue" evidence="3">
    <location>
        <position position="103"/>
    </location>
</feature>
<comment type="caution">
    <text evidence="3">The sequence shown here is derived from an EMBL/GenBank/DDBJ whole genome shotgun (WGS) entry which is preliminary data.</text>
</comment>
<evidence type="ECO:0000256" key="1">
    <source>
        <dbReference type="SAM" id="MobiDB-lite"/>
    </source>
</evidence>
<reference evidence="3 4" key="1">
    <citation type="submission" date="2020-02" db="EMBL/GenBank/DDBJ databases">
        <title>Draft genome sequence of Haematococcus lacustris strain NIES-144.</title>
        <authorList>
            <person name="Morimoto D."/>
            <person name="Nakagawa S."/>
            <person name="Yoshida T."/>
            <person name="Sawayama S."/>
        </authorList>
    </citation>
    <scope>NUCLEOTIDE SEQUENCE [LARGE SCALE GENOMIC DNA]</scope>
    <source>
        <strain evidence="3 4">NIES-144</strain>
    </source>
</reference>
<name>A0A699YTZ2_HAELA</name>
<evidence type="ECO:0000256" key="2">
    <source>
        <dbReference type="SAM" id="Phobius"/>
    </source>
</evidence>
<dbReference type="Proteomes" id="UP000485058">
    <property type="component" value="Unassembled WGS sequence"/>
</dbReference>
<keyword evidence="2" id="KW-0472">Membrane</keyword>
<protein>
    <submittedName>
        <fullName evidence="3">Uncharacterized protein</fullName>
    </submittedName>
</protein>
<evidence type="ECO:0000313" key="3">
    <source>
        <dbReference type="EMBL" id="GFH13290.1"/>
    </source>
</evidence>
<gene>
    <name evidence="3" type="ORF">HaLaN_09143</name>
</gene>
<dbReference type="EMBL" id="BLLF01000595">
    <property type="protein sequence ID" value="GFH13290.1"/>
    <property type="molecule type" value="Genomic_DNA"/>
</dbReference>
<feature type="region of interest" description="Disordered" evidence="1">
    <location>
        <begin position="44"/>
        <end position="79"/>
    </location>
</feature>
<sequence length="103" mass="11676">MLGQTIFSGYFSLAVIFIFVRHVLRTSGMELVLSGLTAYHCIDPTKLPQGSKPDDTRNNKKGARKQAERRQLELHGAENEIYGQPLTESSLRMLPFHEELDVM</sequence>
<keyword evidence="2" id="KW-1133">Transmembrane helix</keyword>
<dbReference type="AlphaFoldDB" id="A0A699YTZ2"/>
<keyword evidence="4" id="KW-1185">Reference proteome</keyword>
<accession>A0A699YTZ2</accession>